<dbReference type="AlphaFoldDB" id="A0A517Y6D0"/>
<evidence type="ECO:0000259" key="2">
    <source>
        <dbReference type="Pfam" id="PF02517"/>
    </source>
</evidence>
<dbReference type="Pfam" id="PF02517">
    <property type="entry name" value="Rce1-like"/>
    <property type="match status" value="2"/>
</dbReference>
<evidence type="ECO:0000256" key="1">
    <source>
        <dbReference type="SAM" id="Phobius"/>
    </source>
</evidence>
<dbReference type="KEGG" id="aagg:ETAA8_08560"/>
<dbReference type="PANTHER" id="PTHR43592">
    <property type="entry name" value="CAAX AMINO TERMINAL PROTEASE"/>
    <property type="match status" value="1"/>
</dbReference>
<reference evidence="3 4" key="1">
    <citation type="submission" date="2019-02" db="EMBL/GenBank/DDBJ databases">
        <title>Deep-cultivation of Planctomycetes and their phenomic and genomic characterization uncovers novel biology.</title>
        <authorList>
            <person name="Wiegand S."/>
            <person name="Jogler M."/>
            <person name="Boedeker C."/>
            <person name="Pinto D."/>
            <person name="Vollmers J."/>
            <person name="Rivas-Marin E."/>
            <person name="Kohn T."/>
            <person name="Peeters S.H."/>
            <person name="Heuer A."/>
            <person name="Rast P."/>
            <person name="Oberbeckmann S."/>
            <person name="Bunk B."/>
            <person name="Jeske O."/>
            <person name="Meyerdierks A."/>
            <person name="Storesund J.E."/>
            <person name="Kallscheuer N."/>
            <person name="Luecker S."/>
            <person name="Lage O.M."/>
            <person name="Pohl T."/>
            <person name="Merkel B.J."/>
            <person name="Hornburger P."/>
            <person name="Mueller R.-W."/>
            <person name="Bruemmer F."/>
            <person name="Labrenz M."/>
            <person name="Spormann A.M."/>
            <person name="Op den Camp H."/>
            <person name="Overmann J."/>
            <person name="Amann R."/>
            <person name="Jetten M.S.M."/>
            <person name="Mascher T."/>
            <person name="Medema M.H."/>
            <person name="Devos D.P."/>
            <person name="Kaster A.-K."/>
            <person name="Ovreas L."/>
            <person name="Rohde M."/>
            <person name="Galperin M.Y."/>
            <person name="Jogler C."/>
        </authorList>
    </citation>
    <scope>NUCLEOTIDE SEQUENCE [LARGE SCALE GENOMIC DNA]</scope>
    <source>
        <strain evidence="3 4">ETA_A8</strain>
    </source>
</reference>
<feature type="transmembrane region" description="Helical" evidence="1">
    <location>
        <begin position="156"/>
        <end position="176"/>
    </location>
</feature>
<organism evidence="3 4">
    <name type="scientific">Anatilimnocola aggregata</name>
    <dbReference type="NCBI Taxonomy" id="2528021"/>
    <lineage>
        <taxon>Bacteria</taxon>
        <taxon>Pseudomonadati</taxon>
        <taxon>Planctomycetota</taxon>
        <taxon>Planctomycetia</taxon>
        <taxon>Pirellulales</taxon>
        <taxon>Pirellulaceae</taxon>
        <taxon>Anatilimnocola</taxon>
    </lineage>
</organism>
<sequence length="342" mass="37532">MSFVSIYYALMLTVFGGGIAIWVWLVPRLLRRETIIPYQPRRLVPWSLVDLLLVFVLLVVCSVIGDALFPSQKPPKSAVSMIATSENGEQAASQTTEVVAPLEQLSLPEGRRRVALDCGIKVVVALLAFAAITFRLRATITDWGLTLQHWREDIKLGAGTFLAIFLPMIGLQVLLVNGLDWKYEHPLIELAKTKDVPFFALAVLSAVVIAPLFEEFIFRGLMQGWLEKVFSGTASAEAILMGGTTETVTAVAADDASTISPKPLPHTSQTNWPSIITSTIIFSALHYSHGPAWIPLLIFGAALGFVYQRTHRLWPGVIAHFMLNGLTMFGLLVQTFFAPATS</sequence>
<keyword evidence="4" id="KW-1185">Reference proteome</keyword>
<dbReference type="GO" id="GO:0006508">
    <property type="term" value="P:proteolysis"/>
    <property type="evidence" value="ECO:0007669"/>
    <property type="project" value="UniProtKB-KW"/>
</dbReference>
<dbReference type="PANTHER" id="PTHR43592:SF15">
    <property type="entry name" value="CAAX AMINO TERMINAL PROTEASE FAMILY PROTEIN"/>
    <property type="match status" value="1"/>
</dbReference>
<proteinExistence type="predicted"/>
<dbReference type="RefSeq" id="WP_145085302.1">
    <property type="nucleotide sequence ID" value="NZ_CP036274.1"/>
</dbReference>
<dbReference type="EMBL" id="CP036274">
    <property type="protein sequence ID" value="QDU25785.1"/>
    <property type="molecule type" value="Genomic_DNA"/>
</dbReference>
<keyword evidence="3" id="KW-0378">Hydrolase</keyword>
<feature type="domain" description="CAAX prenyl protease 2/Lysostaphin resistance protein A-like" evidence="2">
    <location>
        <begin position="269"/>
        <end position="325"/>
    </location>
</feature>
<keyword evidence="1" id="KW-0812">Transmembrane</keyword>
<dbReference type="GO" id="GO:0080120">
    <property type="term" value="P:CAAX-box protein maturation"/>
    <property type="evidence" value="ECO:0007669"/>
    <property type="project" value="UniProtKB-ARBA"/>
</dbReference>
<gene>
    <name evidence="3" type="ORF">ETAA8_08560</name>
</gene>
<feature type="transmembrane region" description="Helical" evidence="1">
    <location>
        <begin position="313"/>
        <end position="337"/>
    </location>
</feature>
<feature type="transmembrane region" description="Helical" evidence="1">
    <location>
        <begin position="48"/>
        <end position="69"/>
    </location>
</feature>
<evidence type="ECO:0000313" key="4">
    <source>
        <dbReference type="Proteomes" id="UP000315017"/>
    </source>
</evidence>
<accession>A0A517Y6D0</accession>
<feature type="transmembrane region" description="Helical" evidence="1">
    <location>
        <begin position="114"/>
        <end position="136"/>
    </location>
</feature>
<dbReference type="InterPro" id="IPR003675">
    <property type="entry name" value="Rce1/LyrA-like_dom"/>
</dbReference>
<feature type="transmembrane region" description="Helical" evidence="1">
    <location>
        <begin position="290"/>
        <end position="307"/>
    </location>
</feature>
<keyword evidence="1" id="KW-0472">Membrane</keyword>
<name>A0A517Y6D0_9BACT</name>
<keyword evidence="3" id="KW-0645">Protease</keyword>
<feature type="transmembrane region" description="Helical" evidence="1">
    <location>
        <begin position="6"/>
        <end position="27"/>
    </location>
</feature>
<dbReference type="GO" id="GO:0004175">
    <property type="term" value="F:endopeptidase activity"/>
    <property type="evidence" value="ECO:0007669"/>
    <property type="project" value="UniProtKB-ARBA"/>
</dbReference>
<dbReference type="Proteomes" id="UP000315017">
    <property type="component" value="Chromosome"/>
</dbReference>
<protein>
    <submittedName>
        <fullName evidence="3">CAAX amino terminal protease self-immunity</fullName>
    </submittedName>
</protein>
<dbReference type="OrthoDB" id="258511at2"/>
<feature type="transmembrane region" description="Helical" evidence="1">
    <location>
        <begin position="196"/>
        <end position="213"/>
    </location>
</feature>
<evidence type="ECO:0000313" key="3">
    <source>
        <dbReference type="EMBL" id="QDU25785.1"/>
    </source>
</evidence>
<feature type="domain" description="CAAX prenyl protease 2/Lysostaphin resistance protein A-like" evidence="2">
    <location>
        <begin position="199"/>
        <end position="234"/>
    </location>
</feature>
<keyword evidence="1" id="KW-1133">Transmembrane helix</keyword>